<dbReference type="RefSeq" id="WP_339121003.1">
    <property type="nucleotide sequence ID" value="NZ_BAABKS010000005.1"/>
</dbReference>
<dbReference type="PANTHER" id="PTHR42695:SF5">
    <property type="entry name" value="GLUTAMINE AMIDOTRANSFERASE YLR126C-RELATED"/>
    <property type="match status" value="1"/>
</dbReference>
<dbReference type="Gene3D" id="3.40.50.880">
    <property type="match status" value="1"/>
</dbReference>
<gene>
    <name evidence="2" type="ORF">ACFQ34_19720</name>
</gene>
<organism evidence="2 3">
    <name type="scientific">Pseudonocardia benzenivorans</name>
    <dbReference type="NCBI Taxonomy" id="228005"/>
    <lineage>
        <taxon>Bacteria</taxon>
        <taxon>Bacillati</taxon>
        <taxon>Actinomycetota</taxon>
        <taxon>Actinomycetes</taxon>
        <taxon>Pseudonocardiales</taxon>
        <taxon>Pseudonocardiaceae</taxon>
        <taxon>Pseudonocardia</taxon>
    </lineage>
</organism>
<keyword evidence="3" id="KW-1185">Reference proteome</keyword>
<dbReference type="SUPFAM" id="SSF52317">
    <property type="entry name" value="Class I glutamine amidotransferase-like"/>
    <property type="match status" value="1"/>
</dbReference>
<dbReference type="Pfam" id="PF00117">
    <property type="entry name" value="GATase"/>
    <property type="match status" value="1"/>
</dbReference>
<evidence type="ECO:0000259" key="1">
    <source>
        <dbReference type="Pfam" id="PF00117"/>
    </source>
</evidence>
<evidence type="ECO:0000313" key="3">
    <source>
        <dbReference type="Proteomes" id="UP001597182"/>
    </source>
</evidence>
<feature type="domain" description="Glutamine amidotransferase" evidence="1">
    <location>
        <begin position="74"/>
        <end position="187"/>
    </location>
</feature>
<name>A0ABW3VMF1_9PSEU</name>
<reference evidence="3" key="1">
    <citation type="journal article" date="2019" name="Int. J. Syst. Evol. Microbiol.">
        <title>The Global Catalogue of Microorganisms (GCM) 10K type strain sequencing project: providing services to taxonomists for standard genome sequencing and annotation.</title>
        <authorList>
            <consortium name="The Broad Institute Genomics Platform"/>
            <consortium name="The Broad Institute Genome Sequencing Center for Infectious Disease"/>
            <person name="Wu L."/>
            <person name="Ma J."/>
        </authorList>
    </citation>
    <scope>NUCLEOTIDE SEQUENCE [LARGE SCALE GENOMIC DNA]</scope>
    <source>
        <strain evidence="3">CCUG 49018</strain>
    </source>
</reference>
<dbReference type="InterPro" id="IPR017926">
    <property type="entry name" value="GATASE"/>
</dbReference>
<dbReference type="CDD" id="cd01741">
    <property type="entry name" value="GATase1_1"/>
    <property type="match status" value="1"/>
</dbReference>
<dbReference type="InterPro" id="IPR029062">
    <property type="entry name" value="Class_I_gatase-like"/>
</dbReference>
<keyword evidence="2" id="KW-0315">Glutamine amidotransferase</keyword>
<dbReference type="Proteomes" id="UP001597182">
    <property type="component" value="Unassembled WGS sequence"/>
</dbReference>
<sequence length="237" mass="25671">MTDRASSRDTILVIQHQDDAGPGNLGEWLTANSLSWELVDASTDGLGVPQRFRALVVLGSREAAYDESVPWLSAEKEFVRETMALGTPVFGICFGAQLLAGLLGGTVQQAATIERGWIPIAPCVDASPDDPADDWADLVDATWFEWHGDEITAPGTATVIARGSCVQAFRQDGHLGVQFHPEVTETQLVQWMDSDRRLRLLVEAGGERAELLADTAKQLPDAIAAAHRLYARFFGVG</sequence>
<evidence type="ECO:0000313" key="2">
    <source>
        <dbReference type="EMBL" id="MFD1235523.1"/>
    </source>
</evidence>
<dbReference type="PANTHER" id="PTHR42695">
    <property type="entry name" value="GLUTAMINE AMIDOTRANSFERASE YLR126C-RELATED"/>
    <property type="match status" value="1"/>
</dbReference>
<proteinExistence type="predicted"/>
<comment type="caution">
    <text evidence="2">The sequence shown here is derived from an EMBL/GenBank/DDBJ whole genome shotgun (WGS) entry which is preliminary data.</text>
</comment>
<protein>
    <submittedName>
        <fullName evidence="2">Type 1 glutamine amidotransferase</fullName>
    </submittedName>
</protein>
<dbReference type="EMBL" id="JBHTMB010000164">
    <property type="protein sequence ID" value="MFD1235523.1"/>
    <property type="molecule type" value="Genomic_DNA"/>
</dbReference>
<dbReference type="PROSITE" id="PS51273">
    <property type="entry name" value="GATASE_TYPE_1"/>
    <property type="match status" value="1"/>
</dbReference>
<accession>A0ABW3VMF1</accession>
<dbReference type="InterPro" id="IPR044992">
    <property type="entry name" value="ChyE-like"/>
</dbReference>